<dbReference type="SUPFAM" id="SSF88723">
    <property type="entry name" value="PIN domain-like"/>
    <property type="match status" value="1"/>
</dbReference>
<dbReference type="GO" id="GO:0004540">
    <property type="term" value="F:RNA nuclease activity"/>
    <property type="evidence" value="ECO:0007669"/>
    <property type="project" value="InterPro"/>
</dbReference>
<dbReference type="GO" id="GO:0090729">
    <property type="term" value="F:toxin activity"/>
    <property type="evidence" value="ECO:0007669"/>
    <property type="project" value="UniProtKB-KW"/>
</dbReference>
<evidence type="ECO:0000256" key="1">
    <source>
        <dbReference type="ARBA" id="ARBA00022649"/>
    </source>
</evidence>
<keyword evidence="1 5" id="KW-1277">Toxin-antitoxin system</keyword>
<dbReference type="Gene3D" id="3.40.50.1010">
    <property type="entry name" value="5'-nuclease"/>
    <property type="match status" value="1"/>
</dbReference>
<dbReference type="PANTHER" id="PTHR38826:SF5">
    <property type="entry name" value="RIBONUCLEASE VAPC13"/>
    <property type="match status" value="1"/>
</dbReference>
<evidence type="ECO:0000256" key="2">
    <source>
        <dbReference type="ARBA" id="ARBA00022722"/>
    </source>
</evidence>
<dbReference type="InterPro" id="IPR022907">
    <property type="entry name" value="VapC_family"/>
</dbReference>
<accession>A0A8T3YPB1</accession>
<dbReference type="EC" id="3.1.-.-" evidence="5"/>
<feature type="domain" description="PIN" evidence="6">
    <location>
        <begin position="1"/>
        <end position="124"/>
    </location>
</feature>
<evidence type="ECO:0000256" key="4">
    <source>
        <dbReference type="ARBA" id="ARBA00022801"/>
    </source>
</evidence>
<gene>
    <name evidence="5" type="primary">vapC</name>
    <name evidence="7" type="ORF">HY544_00790</name>
</gene>
<comment type="similarity">
    <text evidence="5">Belongs to the PINc/VapC protein family.</text>
</comment>
<keyword evidence="5" id="KW-0460">Magnesium</keyword>
<dbReference type="GO" id="GO:0000287">
    <property type="term" value="F:magnesium ion binding"/>
    <property type="evidence" value="ECO:0007669"/>
    <property type="project" value="UniProtKB-UniRule"/>
</dbReference>
<organism evidence="7 8">
    <name type="scientific">Candidatus Iainarchaeum sp</name>
    <dbReference type="NCBI Taxonomy" id="3101447"/>
    <lineage>
        <taxon>Archaea</taxon>
        <taxon>Candidatus Iainarchaeota</taxon>
        <taxon>Candidatus Iainarchaeia</taxon>
        <taxon>Candidatus Iainarchaeales</taxon>
        <taxon>Candidatus Iainarchaeaceae</taxon>
        <taxon>Candidatus Iainarchaeum</taxon>
    </lineage>
</organism>
<keyword evidence="3 5" id="KW-0479">Metal-binding</keyword>
<dbReference type="Proteomes" id="UP000732298">
    <property type="component" value="Unassembled WGS sequence"/>
</dbReference>
<evidence type="ECO:0000313" key="7">
    <source>
        <dbReference type="EMBL" id="MBI4210029.1"/>
    </source>
</evidence>
<dbReference type="PANTHER" id="PTHR38826">
    <property type="entry name" value="RIBONUCLEASE VAPC13"/>
    <property type="match status" value="1"/>
</dbReference>
<keyword evidence="5" id="KW-0800">Toxin</keyword>
<dbReference type="Pfam" id="PF01850">
    <property type="entry name" value="PIN"/>
    <property type="match status" value="1"/>
</dbReference>
<feature type="binding site" evidence="5">
    <location>
        <position position="100"/>
    </location>
    <ligand>
        <name>Mg(2+)</name>
        <dbReference type="ChEBI" id="CHEBI:18420"/>
    </ligand>
</feature>
<keyword evidence="2 5" id="KW-0540">Nuclease</keyword>
<evidence type="ECO:0000313" key="8">
    <source>
        <dbReference type="Proteomes" id="UP000732298"/>
    </source>
</evidence>
<evidence type="ECO:0000259" key="6">
    <source>
        <dbReference type="SMART" id="SM00670"/>
    </source>
</evidence>
<feature type="binding site" evidence="5">
    <location>
        <position position="6"/>
    </location>
    <ligand>
        <name>Mg(2+)</name>
        <dbReference type="ChEBI" id="CHEBI:18420"/>
    </ligand>
</feature>
<dbReference type="HAMAP" id="MF_00265">
    <property type="entry name" value="VapC_Nob1"/>
    <property type="match status" value="1"/>
</dbReference>
<keyword evidence="4 5" id="KW-0378">Hydrolase</keyword>
<comment type="function">
    <text evidence="5">Toxic component of a toxin-antitoxin (TA) system. An RNase.</text>
</comment>
<dbReference type="SMART" id="SM00670">
    <property type="entry name" value="PINc"/>
    <property type="match status" value="1"/>
</dbReference>
<comment type="cofactor">
    <cofactor evidence="5">
        <name>Mg(2+)</name>
        <dbReference type="ChEBI" id="CHEBI:18420"/>
    </cofactor>
</comment>
<dbReference type="InterPro" id="IPR052106">
    <property type="entry name" value="PINc/VapC_TA"/>
</dbReference>
<sequence>MSVYVDTNVFVYALSDRGERGELARKFLKKIEDGEIGASTSSVAFSELVYVVTRNFDRETAMKAGENLLALNNLNVESIGKTTCRIALEAIRQYSFKPQDALHYASMKESGIDEMISEDADFGKAKDIKKYTIAQFLAKLR</sequence>
<evidence type="ECO:0000256" key="5">
    <source>
        <dbReference type="HAMAP-Rule" id="MF_00265"/>
    </source>
</evidence>
<dbReference type="InterPro" id="IPR029060">
    <property type="entry name" value="PIN-like_dom_sf"/>
</dbReference>
<dbReference type="GO" id="GO:0016787">
    <property type="term" value="F:hydrolase activity"/>
    <property type="evidence" value="ECO:0007669"/>
    <property type="project" value="UniProtKB-KW"/>
</dbReference>
<proteinExistence type="inferred from homology"/>
<dbReference type="AlphaFoldDB" id="A0A8T3YPB1"/>
<comment type="caution">
    <text evidence="7">The sequence shown here is derived from an EMBL/GenBank/DDBJ whole genome shotgun (WGS) entry which is preliminary data.</text>
</comment>
<protein>
    <recommendedName>
        <fullName evidence="5">Ribonuclease VapC</fullName>
        <shortName evidence="5">RNase VapC</shortName>
        <ecNumber evidence="5">3.1.-.-</ecNumber>
    </recommendedName>
    <alternativeName>
        <fullName evidence="5">Putative toxin VapC</fullName>
    </alternativeName>
</protein>
<reference evidence="7" key="1">
    <citation type="submission" date="2020-07" db="EMBL/GenBank/DDBJ databases">
        <title>Huge and variable diversity of episymbiotic CPR bacteria and DPANN archaea in groundwater ecosystems.</title>
        <authorList>
            <person name="He C.Y."/>
            <person name="Keren R."/>
            <person name="Whittaker M."/>
            <person name="Farag I.F."/>
            <person name="Doudna J."/>
            <person name="Cate J.H.D."/>
            <person name="Banfield J.F."/>
        </authorList>
    </citation>
    <scope>NUCLEOTIDE SEQUENCE</scope>
    <source>
        <strain evidence="7">NC_groundwater_1296_Ag_S-0.2um_52_80</strain>
    </source>
</reference>
<dbReference type="InterPro" id="IPR002716">
    <property type="entry name" value="PIN_dom"/>
</dbReference>
<evidence type="ECO:0000256" key="3">
    <source>
        <dbReference type="ARBA" id="ARBA00022723"/>
    </source>
</evidence>
<dbReference type="EMBL" id="JACQPB010000010">
    <property type="protein sequence ID" value="MBI4210029.1"/>
    <property type="molecule type" value="Genomic_DNA"/>
</dbReference>
<name>A0A8T3YPB1_9ARCH</name>